<sequence>MNLGWRYDNGDDNDEELLGVKRVPASDRKFLKCHSPPRDRATSGKDALILFQTMASIFSRMQTRNGPWLSDLEPLGCNSCKVAHILLRSWQSPNK</sequence>
<reference evidence="2" key="2">
    <citation type="submission" date="2010-03" db="EMBL/GenBank/DDBJ databases">
        <title>The genome sequence of Coccidioides posadasii strain Silveira.</title>
        <authorList>
            <consortium name="The Broad Institute Genome Sequencing Center for Infectious Disease"/>
            <person name="Neafsey D."/>
            <person name="Orbach M."/>
            <person name="Henn M.R."/>
            <person name="Cole G.T."/>
            <person name="Galgiani J."/>
            <person name="Gardner M.J."/>
            <person name="Kirkland T.N."/>
            <person name="Taylor J.W."/>
            <person name="Young S.K."/>
            <person name="Zeng Q."/>
            <person name="Koehrsen M."/>
            <person name="Alvarado L."/>
            <person name="Berlin A."/>
            <person name="Borenstein D."/>
            <person name="Chapman S.B."/>
            <person name="Chen Z."/>
            <person name="Engels R."/>
            <person name="Freedman E."/>
            <person name="Gellesch M."/>
            <person name="Goldberg J."/>
            <person name="Griggs A."/>
            <person name="Gujja S."/>
            <person name="Heilman E."/>
            <person name="Heiman D."/>
            <person name="Howarth C."/>
            <person name="Jen D."/>
            <person name="Larson L."/>
            <person name="Mehta T."/>
            <person name="Neiman D."/>
            <person name="Park D."/>
            <person name="Pearson M."/>
            <person name="Richards J."/>
            <person name="Roberts A."/>
            <person name="Saif S."/>
            <person name="Shea T."/>
            <person name="Shenoy N."/>
            <person name="Sisk P."/>
            <person name="Stolte C."/>
            <person name="Sykes S."/>
            <person name="Walk T."/>
            <person name="White J."/>
            <person name="Yandava C."/>
            <person name="Haas B."/>
            <person name="Nusbaum C."/>
            <person name="Birren B."/>
        </authorList>
    </citation>
    <scope>NUCLEOTIDE SEQUENCE [LARGE SCALE GENOMIC DNA]</scope>
    <source>
        <strain evidence="2">RMSCC 757 / Silveira</strain>
    </source>
</reference>
<dbReference type="EMBL" id="GL636514">
    <property type="protein sequence ID" value="EFW13511.1"/>
    <property type="molecule type" value="Genomic_DNA"/>
</dbReference>
<keyword evidence="2" id="KW-1185">Reference proteome</keyword>
<dbReference type="VEuPathDB" id="FungiDB:CPSG_09858"/>
<name>E9DJ59_COCPS</name>
<accession>E9DJ59</accession>
<dbReference type="Proteomes" id="UP000002497">
    <property type="component" value="Unassembled WGS sequence"/>
</dbReference>
<dbReference type="AlphaFoldDB" id="E9DJ59"/>
<dbReference type="HOGENOM" id="CLU_2372638_0_0_1"/>
<gene>
    <name evidence="1" type="ORF">CPSG_09858</name>
</gene>
<organism evidence="2">
    <name type="scientific">Coccidioides posadasii (strain RMSCC 757 / Silveira)</name>
    <name type="common">Valley fever fungus</name>
    <dbReference type="NCBI Taxonomy" id="443226"/>
    <lineage>
        <taxon>Eukaryota</taxon>
        <taxon>Fungi</taxon>
        <taxon>Dikarya</taxon>
        <taxon>Ascomycota</taxon>
        <taxon>Pezizomycotina</taxon>
        <taxon>Eurotiomycetes</taxon>
        <taxon>Eurotiomycetidae</taxon>
        <taxon>Onygenales</taxon>
        <taxon>Onygenaceae</taxon>
        <taxon>Coccidioides</taxon>
    </lineage>
</organism>
<protein>
    <submittedName>
        <fullName evidence="1">Uncharacterized protein</fullName>
    </submittedName>
</protein>
<reference evidence="2" key="1">
    <citation type="journal article" date="2010" name="Genome Res.">
        <title>Population genomic sequencing of Coccidioides fungi reveals recent hybridization and transposon control.</title>
        <authorList>
            <person name="Neafsey D.E."/>
            <person name="Barker B.M."/>
            <person name="Sharpton T.J."/>
            <person name="Stajich J.E."/>
            <person name="Park D.J."/>
            <person name="Whiston E."/>
            <person name="Hung C.-Y."/>
            <person name="McMahan C."/>
            <person name="White J."/>
            <person name="Sykes S."/>
            <person name="Heiman D."/>
            <person name="Young S."/>
            <person name="Zeng Q."/>
            <person name="Abouelleil A."/>
            <person name="Aftuck L."/>
            <person name="Bessette D."/>
            <person name="Brown A."/>
            <person name="FitzGerald M."/>
            <person name="Lui A."/>
            <person name="Macdonald J.P."/>
            <person name="Priest M."/>
            <person name="Orbach M.J."/>
            <person name="Galgiani J.N."/>
            <person name="Kirkland T.N."/>
            <person name="Cole G.T."/>
            <person name="Birren B.W."/>
            <person name="Henn M.R."/>
            <person name="Taylor J.W."/>
            <person name="Rounsley S.D."/>
        </authorList>
    </citation>
    <scope>NUCLEOTIDE SEQUENCE [LARGE SCALE GENOMIC DNA]</scope>
    <source>
        <strain evidence="2">RMSCC 757 / Silveira</strain>
    </source>
</reference>
<proteinExistence type="predicted"/>
<evidence type="ECO:0000313" key="1">
    <source>
        <dbReference type="EMBL" id="EFW13511.1"/>
    </source>
</evidence>
<evidence type="ECO:0000313" key="2">
    <source>
        <dbReference type="Proteomes" id="UP000002497"/>
    </source>
</evidence>